<dbReference type="Proteomes" id="UP000072605">
    <property type="component" value="Unassembled WGS sequence"/>
</dbReference>
<keyword evidence="3" id="KW-1003">Cell membrane</keyword>
<gene>
    <name evidence="8" type="ORF">RSA11_01735</name>
</gene>
<name>A0AAW3MGN2_9BACL</name>
<evidence type="ECO:0000256" key="2">
    <source>
        <dbReference type="ARBA" id="ARBA00010488"/>
    </source>
</evidence>
<keyword evidence="6" id="KW-0472">Membrane</keyword>
<dbReference type="InterPro" id="IPR043149">
    <property type="entry name" value="TagF_N"/>
</dbReference>
<dbReference type="GO" id="GO:0047355">
    <property type="term" value="F:CDP-glycerol glycerophosphotransferase activity"/>
    <property type="evidence" value="ECO:0007669"/>
    <property type="project" value="InterPro"/>
</dbReference>
<dbReference type="PANTHER" id="PTHR37316:SF3">
    <property type="entry name" value="TEICHOIC ACID GLYCEROL-PHOSPHATE TRANSFERASE"/>
    <property type="match status" value="1"/>
</dbReference>
<dbReference type="InterPro" id="IPR001173">
    <property type="entry name" value="Glyco_trans_2-like"/>
</dbReference>
<evidence type="ECO:0000256" key="5">
    <source>
        <dbReference type="ARBA" id="ARBA00022944"/>
    </source>
</evidence>
<reference evidence="8 9" key="1">
    <citation type="journal article" date="2016" name="Front. Microbiol.">
        <title>Genomic Resource of Rice Seed Associated Bacteria.</title>
        <authorList>
            <person name="Midha S."/>
            <person name="Bansal K."/>
            <person name="Sharma S."/>
            <person name="Kumar N."/>
            <person name="Patil P.P."/>
            <person name="Chaudhry V."/>
            <person name="Patil P.B."/>
        </authorList>
    </citation>
    <scope>NUCLEOTIDE SEQUENCE [LARGE SCALE GENOMIC DNA]</scope>
    <source>
        <strain evidence="8 9">RSA11</strain>
    </source>
</reference>
<comment type="similarity">
    <text evidence="2">Belongs to the CDP-glycerol glycerophosphotransferase family.</text>
</comment>
<dbReference type="Pfam" id="PF00535">
    <property type="entry name" value="Glycos_transf_2"/>
    <property type="match status" value="1"/>
</dbReference>
<dbReference type="SUPFAM" id="SSF53448">
    <property type="entry name" value="Nucleotide-diphospho-sugar transferases"/>
    <property type="match status" value="1"/>
</dbReference>
<comment type="caution">
    <text evidence="8">The sequence shown here is derived from an EMBL/GenBank/DDBJ whole genome shotgun (WGS) entry which is preliminary data.</text>
</comment>
<dbReference type="PANTHER" id="PTHR37316">
    <property type="entry name" value="TEICHOIC ACID GLYCEROL-PHOSPHATE PRIMASE"/>
    <property type="match status" value="1"/>
</dbReference>
<evidence type="ECO:0000259" key="7">
    <source>
        <dbReference type="Pfam" id="PF00535"/>
    </source>
</evidence>
<dbReference type="RefSeq" id="WP_075642837.1">
    <property type="nucleotide sequence ID" value="NZ_LDQV01000007.1"/>
</dbReference>
<dbReference type="AlphaFoldDB" id="A0AAW3MGN2"/>
<dbReference type="InterPro" id="IPR043148">
    <property type="entry name" value="TagF_C"/>
</dbReference>
<organism evidence="8 9">
    <name type="scientific">Exiguobacterium indicum</name>
    <dbReference type="NCBI Taxonomy" id="296995"/>
    <lineage>
        <taxon>Bacteria</taxon>
        <taxon>Bacillati</taxon>
        <taxon>Bacillota</taxon>
        <taxon>Bacilli</taxon>
        <taxon>Bacillales</taxon>
        <taxon>Bacillales Family XII. Incertae Sedis</taxon>
        <taxon>Exiguobacterium</taxon>
    </lineage>
</organism>
<dbReference type="EMBL" id="LDQV01000007">
    <property type="protein sequence ID" value="KTR28378.1"/>
    <property type="molecule type" value="Genomic_DNA"/>
</dbReference>
<proteinExistence type="inferred from homology"/>
<evidence type="ECO:0000256" key="1">
    <source>
        <dbReference type="ARBA" id="ARBA00004202"/>
    </source>
</evidence>
<keyword evidence="4" id="KW-0808">Transferase</keyword>
<protein>
    <recommendedName>
        <fullName evidence="7">Glycosyltransferase 2-like domain-containing protein</fullName>
    </recommendedName>
</protein>
<evidence type="ECO:0000256" key="3">
    <source>
        <dbReference type="ARBA" id="ARBA00022475"/>
    </source>
</evidence>
<dbReference type="GeneID" id="90837883"/>
<accession>A0AAW3MGN2</accession>
<dbReference type="InterPro" id="IPR029044">
    <property type="entry name" value="Nucleotide-diphossugar_trans"/>
</dbReference>
<dbReference type="Gene3D" id="3.40.50.11820">
    <property type="match status" value="1"/>
</dbReference>
<evidence type="ECO:0000256" key="6">
    <source>
        <dbReference type="ARBA" id="ARBA00023136"/>
    </source>
</evidence>
<evidence type="ECO:0000313" key="8">
    <source>
        <dbReference type="EMBL" id="KTR28378.1"/>
    </source>
</evidence>
<evidence type="ECO:0000256" key="4">
    <source>
        <dbReference type="ARBA" id="ARBA00022679"/>
    </source>
</evidence>
<dbReference type="InterPro" id="IPR007554">
    <property type="entry name" value="Glycerophosphate_synth"/>
</dbReference>
<dbReference type="Gene3D" id="3.40.50.12580">
    <property type="match status" value="1"/>
</dbReference>
<sequence length="713" mass="82943">MNSISVIIPVYQTESQAKAAIQSVLDQHVSIPVEIVVVFDGPSSYVDDIRALYPTCTIIEQSHQGVYAARRNGVQAASGDYVIFLDSDDILAPRALYTYIKAYEKSRGEVIIGKISPVYNKKKWLMPIDDDRYFFYSRTKFNSRHLTTIHGWMIKKELLQTLPSLETTWFADTLIAHTVISQLTNITSVNYIVYGRNSRSTPLDGQSLFQLRDITTLSDISRIYGILSAETKDEEVQKFLNTWYKRFISKRGRTLLERSSSNTQQAEVFNHVAYDLKRMPSKSKYLQAWSTGSYAMFKLYITAVKTKRSLRTARRKKIKNGLMLYRLFQKMPIKDNLVLFESFLGRSYSDNPKALYLHLKEKHPELELVWIFAQEPSDEVKEACPNWVLRNSFTYYQYMARAKYWIFNTRQPLSLKKREETIYLQTWHGTPLKRLGLDMEDVHMAGTNAIRYKKNFYNQAQEWNYLISPNAYSSEIFKSAFGFQNTMLETGYPRNDLLYADNQAGLISEIKTRLNIPADKKIVLYAPTWRDDEFIARGKYRFDLQLNLNEMQARLGDEYVVLLRMHYLIAQNMDISGHEGFAYDVSSYGDIAELYLISDILITDYSSVFFDYAHLQRPMIFFTYDLEKYASTLRGFYFDFEEVVPGPLLKETDQVIDYIEQIDTKSVAYQEKYDRFLERFCSLDDGTASERVLAELFPSTAQSTVEDESTETE</sequence>
<dbReference type="Gene3D" id="3.90.550.10">
    <property type="entry name" value="Spore Coat Polysaccharide Biosynthesis Protein SpsA, Chain A"/>
    <property type="match status" value="1"/>
</dbReference>
<dbReference type="GO" id="GO:0019350">
    <property type="term" value="P:teichoic acid biosynthetic process"/>
    <property type="evidence" value="ECO:0007669"/>
    <property type="project" value="UniProtKB-KW"/>
</dbReference>
<dbReference type="SUPFAM" id="SSF53756">
    <property type="entry name" value="UDP-Glycosyltransferase/glycogen phosphorylase"/>
    <property type="match status" value="1"/>
</dbReference>
<dbReference type="GO" id="GO:0005886">
    <property type="term" value="C:plasma membrane"/>
    <property type="evidence" value="ECO:0007669"/>
    <property type="project" value="UniProtKB-SubCell"/>
</dbReference>
<feature type="domain" description="Glycosyltransferase 2-like" evidence="7">
    <location>
        <begin position="5"/>
        <end position="160"/>
    </location>
</feature>
<comment type="subcellular location">
    <subcellularLocation>
        <location evidence="1">Cell membrane</location>
        <topology evidence="1">Peripheral membrane protein</topology>
    </subcellularLocation>
</comment>
<keyword evidence="5" id="KW-0777">Teichoic acid biosynthesis</keyword>
<dbReference type="InterPro" id="IPR051612">
    <property type="entry name" value="Teichoic_Acid_Biosynth"/>
</dbReference>
<dbReference type="Pfam" id="PF04464">
    <property type="entry name" value="Glyphos_transf"/>
    <property type="match status" value="1"/>
</dbReference>
<evidence type="ECO:0000313" key="9">
    <source>
        <dbReference type="Proteomes" id="UP000072605"/>
    </source>
</evidence>
<dbReference type="CDD" id="cd00761">
    <property type="entry name" value="Glyco_tranf_GTA_type"/>
    <property type="match status" value="1"/>
</dbReference>